<dbReference type="Proteomes" id="UP000772434">
    <property type="component" value="Unassembled WGS sequence"/>
</dbReference>
<proteinExistence type="predicted"/>
<evidence type="ECO:0000313" key="4">
    <source>
        <dbReference type="Proteomes" id="UP000772434"/>
    </source>
</evidence>
<keyword evidence="2" id="KW-0732">Signal</keyword>
<reference evidence="3" key="1">
    <citation type="submission" date="2020-11" db="EMBL/GenBank/DDBJ databases">
        <authorList>
            <consortium name="DOE Joint Genome Institute"/>
            <person name="Ahrendt S."/>
            <person name="Riley R."/>
            <person name="Andreopoulos W."/>
            <person name="Labutti K."/>
            <person name="Pangilinan J."/>
            <person name="Ruiz-Duenas F.J."/>
            <person name="Barrasa J.M."/>
            <person name="Sanchez-Garcia M."/>
            <person name="Camarero S."/>
            <person name="Miyauchi S."/>
            <person name="Serrano A."/>
            <person name="Linde D."/>
            <person name="Babiker R."/>
            <person name="Drula E."/>
            <person name="Ayuso-Fernandez I."/>
            <person name="Pacheco R."/>
            <person name="Padilla G."/>
            <person name="Ferreira P."/>
            <person name="Barriuso J."/>
            <person name="Kellner H."/>
            <person name="Castanera R."/>
            <person name="Alfaro M."/>
            <person name="Ramirez L."/>
            <person name="Pisabarro A.G."/>
            <person name="Kuo A."/>
            <person name="Tritt A."/>
            <person name="Lipzen A."/>
            <person name="He G."/>
            <person name="Yan M."/>
            <person name="Ng V."/>
            <person name="Cullen D."/>
            <person name="Martin F."/>
            <person name="Rosso M.-N."/>
            <person name="Henrissat B."/>
            <person name="Hibbett D."/>
            <person name="Martinez A.T."/>
            <person name="Grigoriev I.V."/>
        </authorList>
    </citation>
    <scope>NUCLEOTIDE SEQUENCE</scope>
    <source>
        <strain evidence="3">AH 40177</strain>
    </source>
</reference>
<dbReference type="EMBL" id="JADNRY010000039">
    <property type="protein sequence ID" value="KAF9070615.1"/>
    <property type="molecule type" value="Genomic_DNA"/>
</dbReference>
<evidence type="ECO:0000313" key="3">
    <source>
        <dbReference type="EMBL" id="KAF9070615.1"/>
    </source>
</evidence>
<accession>A0A9P5PZ10</accession>
<feature type="region of interest" description="Disordered" evidence="1">
    <location>
        <begin position="30"/>
        <end position="62"/>
    </location>
</feature>
<sequence length="291" mass="33139">MLITPHIHYFVLVSAVLISAVHAIPIQPGAQPEAHHRTPVRPGSPLPSHPETSRMELPKSKWRGTNGGIAEYRATVLEYELDTDTSPTKIPRVGSNNVLGSVIGTLLGKKPARGRVVYINEFIPWGTIPEGASAHEANTEEARARAKMTIFVLEANSDDSTVLCGGDWPCLGWIRLDTPHFYSMYHMNQNVELERIKHDGDEDNVKMGKEMDTEFWKLCSREEFEKTWPLLKQGINIRHNEILEKMKAEENIRAQNRRQRKSDKEEKEKTRTQNRQQRKNVKKKASETSKA</sequence>
<evidence type="ECO:0000256" key="1">
    <source>
        <dbReference type="SAM" id="MobiDB-lite"/>
    </source>
</evidence>
<keyword evidence="4" id="KW-1185">Reference proteome</keyword>
<comment type="caution">
    <text evidence="3">The sequence shown here is derived from an EMBL/GenBank/DDBJ whole genome shotgun (WGS) entry which is preliminary data.</text>
</comment>
<protein>
    <submittedName>
        <fullName evidence="3">Uncharacterized protein</fullName>
    </submittedName>
</protein>
<evidence type="ECO:0000256" key="2">
    <source>
        <dbReference type="SAM" id="SignalP"/>
    </source>
</evidence>
<feature type="chain" id="PRO_5040305674" evidence="2">
    <location>
        <begin position="24"/>
        <end position="291"/>
    </location>
</feature>
<feature type="signal peptide" evidence="2">
    <location>
        <begin position="1"/>
        <end position="23"/>
    </location>
</feature>
<feature type="compositionally biased region" description="Basic and acidic residues" evidence="1">
    <location>
        <begin position="262"/>
        <end position="271"/>
    </location>
</feature>
<name>A0A9P5PZ10_9AGAR</name>
<dbReference type="AlphaFoldDB" id="A0A9P5PZ10"/>
<feature type="region of interest" description="Disordered" evidence="1">
    <location>
        <begin position="249"/>
        <end position="291"/>
    </location>
</feature>
<gene>
    <name evidence="3" type="ORF">BDP27DRAFT_1362490</name>
</gene>
<organism evidence="3 4">
    <name type="scientific">Rhodocollybia butyracea</name>
    <dbReference type="NCBI Taxonomy" id="206335"/>
    <lineage>
        <taxon>Eukaryota</taxon>
        <taxon>Fungi</taxon>
        <taxon>Dikarya</taxon>
        <taxon>Basidiomycota</taxon>
        <taxon>Agaricomycotina</taxon>
        <taxon>Agaricomycetes</taxon>
        <taxon>Agaricomycetidae</taxon>
        <taxon>Agaricales</taxon>
        <taxon>Marasmiineae</taxon>
        <taxon>Omphalotaceae</taxon>
        <taxon>Rhodocollybia</taxon>
    </lineage>
</organism>